<accession>A0A1F6G7A6</accession>
<evidence type="ECO:0000313" key="3">
    <source>
        <dbReference type="EMBL" id="OGG93989.1"/>
    </source>
</evidence>
<evidence type="ECO:0000256" key="1">
    <source>
        <dbReference type="ARBA" id="ARBA00009350"/>
    </source>
</evidence>
<organism evidence="3 4">
    <name type="scientific">Candidatus Kaiserbacteria bacterium RIFOXYD1_FULL_47_14</name>
    <dbReference type="NCBI Taxonomy" id="1798533"/>
    <lineage>
        <taxon>Bacteria</taxon>
        <taxon>Candidatus Kaiseribacteriota</taxon>
    </lineage>
</organism>
<comment type="similarity">
    <text evidence="1 2">Belongs to the UPF0251 family.</text>
</comment>
<dbReference type="STRING" id="1798533.A2609_02505"/>
<proteinExistence type="inferred from homology"/>
<dbReference type="PANTHER" id="PTHR37478:SF2">
    <property type="entry name" value="UPF0251 PROTEIN TK0562"/>
    <property type="match status" value="1"/>
</dbReference>
<evidence type="ECO:0000313" key="4">
    <source>
        <dbReference type="Proteomes" id="UP000176867"/>
    </source>
</evidence>
<sequence length="91" mass="10446">MPRPKLCRRIGFNHTARYFKPQGIPLRFLKEVELSLEEMEAIRLKNVQGLEQTEAALKMKTSQSTFQRILTSAYKKIAVALVEGKAIKINE</sequence>
<dbReference type="HAMAP" id="MF_00674">
    <property type="entry name" value="UPF0251"/>
    <property type="match status" value="1"/>
</dbReference>
<dbReference type="PANTHER" id="PTHR37478">
    <property type="match status" value="1"/>
</dbReference>
<name>A0A1F6G7A6_9BACT</name>
<dbReference type="AlphaFoldDB" id="A0A1F6G7A6"/>
<comment type="caution">
    <text evidence="3">The sequence shown here is derived from an EMBL/GenBank/DDBJ whole genome shotgun (WGS) entry which is preliminary data.</text>
</comment>
<dbReference type="Pfam" id="PF02001">
    <property type="entry name" value="DUF134"/>
    <property type="match status" value="1"/>
</dbReference>
<dbReference type="EMBL" id="MFMU01000003">
    <property type="protein sequence ID" value="OGG93989.1"/>
    <property type="molecule type" value="Genomic_DNA"/>
</dbReference>
<protein>
    <recommendedName>
        <fullName evidence="2">UPF0251 protein A2609_02505</fullName>
    </recommendedName>
</protein>
<dbReference type="Proteomes" id="UP000176867">
    <property type="component" value="Unassembled WGS sequence"/>
</dbReference>
<gene>
    <name evidence="3" type="ORF">A2609_02505</name>
</gene>
<evidence type="ECO:0000256" key="2">
    <source>
        <dbReference type="HAMAP-Rule" id="MF_00674"/>
    </source>
</evidence>
<reference evidence="3 4" key="1">
    <citation type="journal article" date="2016" name="Nat. Commun.">
        <title>Thousands of microbial genomes shed light on interconnected biogeochemical processes in an aquifer system.</title>
        <authorList>
            <person name="Anantharaman K."/>
            <person name="Brown C.T."/>
            <person name="Hug L.A."/>
            <person name="Sharon I."/>
            <person name="Castelle C.J."/>
            <person name="Probst A.J."/>
            <person name="Thomas B.C."/>
            <person name="Singh A."/>
            <person name="Wilkins M.J."/>
            <person name="Karaoz U."/>
            <person name="Brodie E.L."/>
            <person name="Williams K.H."/>
            <person name="Hubbard S.S."/>
            <person name="Banfield J.F."/>
        </authorList>
    </citation>
    <scope>NUCLEOTIDE SEQUENCE [LARGE SCALE GENOMIC DNA]</scope>
</reference>
<dbReference type="InterPro" id="IPR002852">
    <property type="entry name" value="UPF0251"/>
</dbReference>